<dbReference type="Proteomes" id="UP000789396">
    <property type="component" value="Unassembled WGS sequence"/>
</dbReference>
<evidence type="ECO:0000313" key="2">
    <source>
        <dbReference type="Proteomes" id="UP000789396"/>
    </source>
</evidence>
<sequence length="90" mass="10070">MYLYFNLPAKSRPPSWEYQPLADQHHEAMKSYTNVVHIKMNMRVGITLIRSAADPITMAGVTDANIPWKIANTSSGICHDVRVGPTLDNT</sequence>
<comment type="caution">
    <text evidence="1">The sequence shown here is derived from an EMBL/GenBank/DDBJ whole genome shotgun (WGS) entry which is preliminary data.</text>
</comment>
<proteinExistence type="predicted"/>
<organism evidence="1 2">
    <name type="scientific">Racocetra fulgida</name>
    <dbReference type="NCBI Taxonomy" id="60492"/>
    <lineage>
        <taxon>Eukaryota</taxon>
        <taxon>Fungi</taxon>
        <taxon>Fungi incertae sedis</taxon>
        <taxon>Mucoromycota</taxon>
        <taxon>Glomeromycotina</taxon>
        <taxon>Glomeromycetes</taxon>
        <taxon>Diversisporales</taxon>
        <taxon>Gigasporaceae</taxon>
        <taxon>Racocetra</taxon>
    </lineage>
</organism>
<reference evidence="1" key="1">
    <citation type="submission" date="2021-06" db="EMBL/GenBank/DDBJ databases">
        <authorList>
            <person name="Kallberg Y."/>
            <person name="Tangrot J."/>
            <person name="Rosling A."/>
        </authorList>
    </citation>
    <scope>NUCLEOTIDE SEQUENCE</scope>
    <source>
        <strain evidence="1">IN212</strain>
    </source>
</reference>
<feature type="non-terminal residue" evidence="1">
    <location>
        <position position="90"/>
    </location>
</feature>
<protein>
    <submittedName>
        <fullName evidence="1">13985_t:CDS:1</fullName>
    </submittedName>
</protein>
<dbReference type="AlphaFoldDB" id="A0A9N9D066"/>
<keyword evidence="2" id="KW-1185">Reference proteome</keyword>
<accession>A0A9N9D066</accession>
<gene>
    <name evidence="1" type="ORF">RFULGI_LOCUS7272</name>
</gene>
<dbReference type="EMBL" id="CAJVPZ010010310">
    <property type="protein sequence ID" value="CAG8618622.1"/>
    <property type="molecule type" value="Genomic_DNA"/>
</dbReference>
<name>A0A9N9D066_9GLOM</name>
<evidence type="ECO:0000313" key="1">
    <source>
        <dbReference type="EMBL" id="CAG8618622.1"/>
    </source>
</evidence>